<dbReference type="RefSeq" id="WP_260976154.1">
    <property type="nucleotide sequence ID" value="NZ_JAOANI010000015.1"/>
</dbReference>
<gene>
    <name evidence="2" type="ORF">NYR02_09655</name>
</gene>
<feature type="compositionally biased region" description="Low complexity" evidence="1">
    <location>
        <begin position="47"/>
        <end position="78"/>
    </location>
</feature>
<dbReference type="AlphaFoldDB" id="A0A9X2WF39"/>
<organism evidence="2 3">
    <name type="scientific">Thalassolituus pacificus</name>
    <dbReference type="NCBI Taxonomy" id="2975440"/>
    <lineage>
        <taxon>Bacteria</taxon>
        <taxon>Pseudomonadati</taxon>
        <taxon>Pseudomonadota</taxon>
        <taxon>Gammaproteobacteria</taxon>
        <taxon>Oceanospirillales</taxon>
        <taxon>Oceanospirillaceae</taxon>
        <taxon>Thalassolituus</taxon>
    </lineage>
</organism>
<accession>A0A9X2WF39</accession>
<proteinExistence type="predicted"/>
<evidence type="ECO:0000313" key="2">
    <source>
        <dbReference type="EMBL" id="MCT7359286.1"/>
    </source>
</evidence>
<evidence type="ECO:0000256" key="1">
    <source>
        <dbReference type="SAM" id="MobiDB-lite"/>
    </source>
</evidence>
<name>A0A9X2WF39_9GAMM</name>
<dbReference type="Proteomes" id="UP001147830">
    <property type="component" value="Unassembled WGS sequence"/>
</dbReference>
<comment type="caution">
    <text evidence="2">The sequence shown here is derived from an EMBL/GenBank/DDBJ whole genome shotgun (WGS) entry which is preliminary data.</text>
</comment>
<feature type="region of interest" description="Disordered" evidence="1">
    <location>
        <begin position="39"/>
        <end position="80"/>
    </location>
</feature>
<protein>
    <submittedName>
        <fullName evidence="2">Uncharacterized protein</fullName>
    </submittedName>
</protein>
<dbReference type="EMBL" id="JAOANI010000015">
    <property type="protein sequence ID" value="MCT7359286.1"/>
    <property type="molecule type" value="Genomic_DNA"/>
</dbReference>
<evidence type="ECO:0000313" key="3">
    <source>
        <dbReference type="Proteomes" id="UP001147830"/>
    </source>
</evidence>
<reference evidence="2" key="2">
    <citation type="submission" date="2022-08" db="EMBL/GenBank/DDBJ databases">
        <authorList>
            <person name="Dong C."/>
        </authorList>
    </citation>
    <scope>NUCLEOTIDE SEQUENCE</scope>
    <source>
        <strain evidence="2">59MF3M-4</strain>
    </source>
</reference>
<keyword evidence="3" id="KW-1185">Reference proteome</keyword>
<sequence>MNINRTEALSAINNHLNPKQDKSANTVFADLLRAQQQAQPATEPVRAVAASSAAAAMPASATSASAAEPEASTEKSAAQEFRDYMAMSDAEKMRATVLKEMGLTEEEFEQLPPEEQLAIEQKIVERLKQETGVSDTGFNTEAIAMLLQETVPAPT</sequence>
<reference evidence="2" key="1">
    <citation type="journal article" date="2022" name="Front. Microbiol.">
        <title>Genome-based taxonomic rearrangement of Oceanobacter-related bacteria including the description of Thalassolituus hydrocarbonoclasticus sp. nov. and Thalassolituus pacificus sp. nov. and emended description of the genus Thalassolituus.</title>
        <authorList>
            <person name="Dong C."/>
            <person name="Wei L."/>
            <person name="Wang J."/>
            <person name="Lai Q."/>
            <person name="Huang Z."/>
            <person name="Shao Z."/>
        </authorList>
    </citation>
    <scope>NUCLEOTIDE SEQUENCE</scope>
    <source>
        <strain evidence="2">59MF3M-4</strain>
    </source>
</reference>